<evidence type="ECO:0008006" key="3">
    <source>
        <dbReference type="Google" id="ProtNLM"/>
    </source>
</evidence>
<accession>A0AAV7Q665</accession>
<dbReference type="Proteomes" id="UP001066276">
    <property type="component" value="Chromosome 6"/>
</dbReference>
<protein>
    <recommendedName>
        <fullName evidence="3">Secreted protein</fullName>
    </recommendedName>
</protein>
<gene>
    <name evidence="1" type="ORF">NDU88_001187</name>
</gene>
<comment type="caution">
    <text evidence="1">The sequence shown here is derived from an EMBL/GenBank/DDBJ whole genome shotgun (WGS) entry which is preliminary data.</text>
</comment>
<dbReference type="EMBL" id="JANPWB010000010">
    <property type="protein sequence ID" value="KAJ1134740.1"/>
    <property type="molecule type" value="Genomic_DNA"/>
</dbReference>
<dbReference type="AlphaFoldDB" id="A0AAV7Q665"/>
<organism evidence="1 2">
    <name type="scientific">Pleurodeles waltl</name>
    <name type="common">Iberian ribbed newt</name>
    <dbReference type="NCBI Taxonomy" id="8319"/>
    <lineage>
        <taxon>Eukaryota</taxon>
        <taxon>Metazoa</taxon>
        <taxon>Chordata</taxon>
        <taxon>Craniata</taxon>
        <taxon>Vertebrata</taxon>
        <taxon>Euteleostomi</taxon>
        <taxon>Amphibia</taxon>
        <taxon>Batrachia</taxon>
        <taxon>Caudata</taxon>
        <taxon>Salamandroidea</taxon>
        <taxon>Salamandridae</taxon>
        <taxon>Pleurodelinae</taxon>
        <taxon>Pleurodeles</taxon>
    </lineage>
</organism>
<reference evidence="1" key="1">
    <citation type="journal article" date="2022" name="bioRxiv">
        <title>Sequencing and chromosome-scale assembly of the giantPleurodeles waltlgenome.</title>
        <authorList>
            <person name="Brown T."/>
            <person name="Elewa A."/>
            <person name="Iarovenko S."/>
            <person name="Subramanian E."/>
            <person name="Araus A.J."/>
            <person name="Petzold A."/>
            <person name="Susuki M."/>
            <person name="Suzuki K.-i.T."/>
            <person name="Hayashi T."/>
            <person name="Toyoda A."/>
            <person name="Oliveira C."/>
            <person name="Osipova E."/>
            <person name="Leigh N.D."/>
            <person name="Simon A."/>
            <person name="Yun M.H."/>
        </authorList>
    </citation>
    <scope>NUCLEOTIDE SEQUENCE</scope>
    <source>
        <strain evidence="1">20211129_DDA</strain>
        <tissue evidence="1">Liver</tissue>
    </source>
</reference>
<evidence type="ECO:0000313" key="1">
    <source>
        <dbReference type="EMBL" id="KAJ1134740.1"/>
    </source>
</evidence>
<proteinExistence type="predicted"/>
<sequence>MIVSAAGAQATLLAAVLRLKKCAESLSHCRCCRGCLRLQTINAGILRIGSGLSALVSASHAARTRRRLRASNSGVGGANAPHSQTASMLPGSVVVIPAEFLCIGTKGSFIIVAFPELLFSRTPLSTATASVCVLLPVIPSICNGTTGPIAAGTVSASEVAKVFEL</sequence>
<evidence type="ECO:0000313" key="2">
    <source>
        <dbReference type="Proteomes" id="UP001066276"/>
    </source>
</evidence>
<keyword evidence="2" id="KW-1185">Reference proteome</keyword>
<name>A0AAV7Q665_PLEWA</name>